<accession>A0A4R3Q8G4</accession>
<evidence type="ECO:0000313" key="2">
    <source>
        <dbReference type="Proteomes" id="UP000294576"/>
    </source>
</evidence>
<evidence type="ECO:0000313" key="1">
    <source>
        <dbReference type="EMBL" id="TCU17521.1"/>
    </source>
</evidence>
<proteinExistence type="predicted"/>
<comment type="caution">
    <text evidence="1">The sequence shown here is derived from an EMBL/GenBank/DDBJ whole genome shotgun (WGS) entry which is preliminary data.</text>
</comment>
<protein>
    <submittedName>
        <fullName evidence="1">Uncharacterized protein</fullName>
    </submittedName>
</protein>
<gene>
    <name evidence="1" type="ORF">EV132_104557</name>
</gene>
<dbReference type="EMBL" id="SMBH01000004">
    <property type="protein sequence ID" value="TCU17521.1"/>
    <property type="molecule type" value="Genomic_DNA"/>
</dbReference>
<organism evidence="1 2">
    <name type="scientific">Rhizobium sullae</name>
    <name type="common">Rhizobium hedysari</name>
    <dbReference type="NCBI Taxonomy" id="50338"/>
    <lineage>
        <taxon>Bacteria</taxon>
        <taxon>Pseudomonadati</taxon>
        <taxon>Pseudomonadota</taxon>
        <taxon>Alphaproteobacteria</taxon>
        <taxon>Hyphomicrobiales</taxon>
        <taxon>Rhizobiaceae</taxon>
        <taxon>Rhizobium/Agrobacterium group</taxon>
        <taxon>Rhizobium</taxon>
    </lineage>
</organism>
<dbReference type="Proteomes" id="UP000294576">
    <property type="component" value="Unassembled WGS sequence"/>
</dbReference>
<dbReference type="AlphaFoldDB" id="A0A4R3Q8G4"/>
<sequence>MFVTDNWEEECCQPIGGRWEEECAAPNSVTDIISAGVPVNRDGLPRPRFLIINIV</sequence>
<name>A0A4R3Q8G4_RHISU</name>
<reference evidence="1 2" key="1">
    <citation type="submission" date="2019-03" db="EMBL/GenBank/DDBJ databases">
        <title>Genomic Encyclopedia of Type Strains, Phase IV (KMG-V): Genome sequencing to study the core and pangenomes of soil and plant-associated prokaryotes.</title>
        <authorList>
            <person name="Whitman W."/>
        </authorList>
    </citation>
    <scope>NUCLEOTIDE SEQUENCE [LARGE SCALE GENOMIC DNA]</scope>
    <source>
        <strain evidence="1 2">Hc14</strain>
    </source>
</reference>